<dbReference type="Proteomes" id="UP000032668">
    <property type="component" value="Unassembled WGS sequence"/>
</dbReference>
<sequence length="54" mass="6028">MDQIVIINEEILMTGPTQLLPKPALTDIEYMPAEDISFFKSGVPTVTKLRTGTY</sequence>
<dbReference type="AlphaFoldDB" id="A0A0D6PBE6"/>
<dbReference type="RefSeq" id="WP_264797946.1">
    <property type="nucleotide sequence ID" value="NZ_BAPR01000177.1"/>
</dbReference>
<evidence type="ECO:0000313" key="2">
    <source>
        <dbReference type="Proteomes" id="UP000032668"/>
    </source>
</evidence>
<gene>
    <name evidence="1" type="ORF">Aam_016_065</name>
</gene>
<reference evidence="1 2" key="1">
    <citation type="submission" date="2012-11" db="EMBL/GenBank/DDBJ databases">
        <title>Whole genome sequence of Acidocella aminolytica 101 = DSM 11237.</title>
        <authorList>
            <person name="Azuma Y."/>
            <person name="Higashiura N."/>
            <person name="Hirakawa H."/>
            <person name="Matsushita K."/>
        </authorList>
    </citation>
    <scope>NUCLEOTIDE SEQUENCE [LARGE SCALE GENOMIC DNA]</scope>
    <source>
        <strain evidence="2">101 / DSM 11237</strain>
    </source>
</reference>
<comment type="caution">
    <text evidence="1">The sequence shown here is derived from an EMBL/GenBank/DDBJ whole genome shotgun (WGS) entry which is preliminary data.</text>
</comment>
<evidence type="ECO:0000313" key="1">
    <source>
        <dbReference type="EMBL" id="GAN79095.1"/>
    </source>
</evidence>
<proteinExistence type="predicted"/>
<name>A0A0D6PBE6_9PROT</name>
<keyword evidence="2" id="KW-1185">Reference proteome</keyword>
<protein>
    <submittedName>
        <fullName evidence="1">Uncharacterized protein</fullName>
    </submittedName>
</protein>
<organism evidence="1 2">
    <name type="scientific">Acidocella aminolytica 101 = DSM 11237</name>
    <dbReference type="NCBI Taxonomy" id="1120923"/>
    <lineage>
        <taxon>Bacteria</taxon>
        <taxon>Pseudomonadati</taxon>
        <taxon>Pseudomonadota</taxon>
        <taxon>Alphaproteobacteria</taxon>
        <taxon>Acetobacterales</taxon>
        <taxon>Acidocellaceae</taxon>
        <taxon>Acidocella</taxon>
    </lineage>
</organism>
<dbReference type="EMBL" id="BANC01000016">
    <property type="protein sequence ID" value="GAN79095.1"/>
    <property type="molecule type" value="Genomic_DNA"/>
</dbReference>
<accession>A0A0D6PBE6</accession>